<evidence type="ECO:0000313" key="2">
    <source>
        <dbReference type="EMBL" id="PKU86216.1"/>
    </source>
</evidence>
<evidence type="ECO:0000313" key="3">
    <source>
        <dbReference type="Proteomes" id="UP000233837"/>
    </source>
</evidence>
<reference evidence="2 3" key="2">
    <citation type="journal article" date="2017" name="Nature">
        <title>The Apostasia genome and the evolution of orchids.</title>
        <authorList>
            <person name="Zhang G.Q."/>
            <person name="Liu K.W."/>
            <person name="Li Z."/>
            <person name="Lohaus R."/>
            <person name="Hsiao Y.Y."/>
            <person name="Niu S.C."/>
            <person name="Wang J.Y."/>
            <person name="Lin Y.C."/>
            <person name="Xu Q."/>
            <person name="Chen L.J."/>
            <person name="Yoshida K."/>
            <person name="Fujiwara S."/>
            <person name="Wang Z.W."/>
            <person name="Zhang Y.Q."/>
            <person name="Mitsuda N."/>
            <person name="Wang M."/>
            <person name="Liu G.H."/>
            <person name="Pecoraro L."/>
            <person name="Huang H.X."/>
            <person name="Xiao X.J."/>
            <person name="Lin M."/>
            <person name="Wu X.Y."/>
            <person name="Wu W.L."/>
            <person name="Chen Y.Y."/>
            <person name="Chang S.B."/>
            <person name="Sakamoto S."/>
            <person name="Ohme-Takagi M."/>
            <person name="Yagi M."/>
            <person name="Zeng S.J."/>
            <person name="Shen C.Y."/>
            <person name="Yeh C.M."/>
            <person name="Luo Y.B."/>
            <person name="Tsai W.C."/>
            <person name="Van de Peer Y."/>
            <person name="Liu Z.J."/>
        </authorList>
    </citation>
    <scope>NUCLEOTIDE SEQUENCE [LARGE SCALE GENOMIC DNA]</scope>
    <source>
        <tissue evidence="2">The whole plant</tissue>
    </source>
</reference>
<dbReference type="Proteomes" id="UP000233837">
    <property type="component" value="Unassembled WGS sequence"/>
</dbReference>
<dbReference type="EMBL" id="KZ501954">
    <property type="protein sequence ID" value="PKU86216.1"/>
    <property type="molecule type" value="Genomic_DNA"/>
</dbReference>
<reference evidence="2 3" key="1">
    <citation type="journal article" date="2016" name="Sci. Rep.">
        <title>The Dendrobium catenatum Lindl. genome sequence provides insights into polysaccharide synthase, floral development and adaptive evolution.</title>
        <authorList>
            <person name="Zhang G.Q."/>
            <person name="Xu Q."/>
            <person name="Bian C."/>
            <person name="Tsai W.C."/>
            <person name="Yeh C.M."/>
            <person name="Liu K.W."/>
            <person name="Yoshida K."/>
            <person name="Zhang L.S."/>
            <person name="Chang S.B."/>
            <person name="Chen F."/>
            <person name="Shi Y."/>
            <person name="Su Y.Y."/>
            <person name="Zhang Y.Q."/>
            <person name="Chen L.J."/>
            <person name="Yin Y."/>
            <person name="Lin M."/>
            <person name="Huang H."/>
            <person name="Deng H."/>
            <person name="Wang Z.W."/>
            <person name="Zhu S.L."/>
            <person name="Zhao X."/>
            <person name="Deng C."/>
            <person name="Niu S.C."/>
            <person name="Huang J."/>
            <person name="Wang M."/>
            <person name="Liu G.H."/>
            <person name="Yang H.J."/>
            <person name="Xiao X.J."/>
            <person name="Hsiao Y.Y."/>
            <person name="Wu W.L."/>
            <person name="Chen Y.Y."/>
            <person name="Mitsuda N."/>
            <person name="Ohme-Takagi M."/>
            <person name="Luo Y.B."/>
            <person name="Van de Peer Y."/>
            <person name="Liu Z.J."/>
        </authorList>
    </citation>
    <scope>NUCLEOTIDE SEQUENCE [LARGE SCALE GENOMIC DNA]</scope>
    <source>
        <tissue evidence="2">The whole plant</tissue>
    </source>
</reference>
<protein>
    <submittedName>
        <fullName evidence="2">Uncharacterized protein</fullName>
    </submittedName>
</protein>
<feature type="region of interest" description="Disordered" evidence="1">
    <location>
        <begin position="113"/>
        <end position="145"/>
    </location>
</feature>
<feature type="region of interest" description="Disordered" evidence="1">
    <location>
        <begin position="66"/>
        <end position="87"/>
    </location>
</feature>
<evidence type="ECO:0000256" key="1">
    <source>
        <dbReference type="SAM" id="MobiDB-lite"/>
    </source>
</evidence>
<feature type="region of interest" description="Disordered" evidence="1">
    <location>
        <begin position="1"/>
        <end position="25"/>
    </location>
</feature>
<proteinExistence type="predicted"/>
<accession>A0A2I0XE73</accession>
<keyword evidence="3" id="KW-1185">Reference proteome</keyword>
<sequence>MLEMQSKASPVIPRVEPQGKEIQEDDDELECFPLRTYTLGPISGWIGALRFGESTSATFLHVFPTQTRPPRVAGGENSGETEAKKLSGLLPLDPRKIRIRRQLEKYSCRFNESNEPKNAKIGRRSPESFLASVSPEFSPPATRGGRVCVGKTWRKVAEVLSPNLKA</sequence>
<organism evidence="2 3">
    <name type="scientific">Dendrobium catenatum</name>
    <dbReference type="NCBI Taxonomy" id="906689"/>
    <lineage>
        <taxon>Eukaryota</taxon>
        <taxon>Viridiplantae</taxon>
        <taxon>Streptophyta</taxon>
        <taxon>Embryophyta</taxon>
        <taxon>Tracheophyta</taxon>
        <taxon>Spermatophyta</taxon>
        <taxon>Magnoliopsida</taxon>
        <taxon>Liliopsida</taxon>
        <taxon>Asparagales</taxon>
        <taxon>Orchidaceae</taxon>
        <taxon>Epidendroideae</taxon>
        <taxon>Malaxideae</taxon>
        <taxon>Dendrobiinae</taxon>
        <taxon>Dendrobium</taxon>
    </lineage>
</organism>
<dbReference type="AlphaFoldDB" id="A0A2I0XE73"/>
<name>A0A2I0XE73_9ASPA</name>
<gene>
    <name evidence="2" type="ORF">MA16_Dca002047</name>
</gene>